<dbReference type="PANTHER" id="PTHR11309">
    <property type="entry name" value="FRIZZLED"/>
    <property type="match status" value="1"/>
</dbReference>
<evidence type="ECO:0000313" key="15">
    <source>
        <dbReference type="Proteomes" id="UP001460270"/>
    </source>
</evidence>
<dbReference type="InterPro" id="IPR015526">
    <property type="entry name" value="Frizzled/SFRP"/>
</dbReference>
<dbReference type="InterPro" id="IPR017981">
    <property type="entry name" value="GPCR_2-like_7TM"/>
</dbReference>
<keyword evidence="6 12" id="KW-0812">Transmembrane</keyword>
<keyword evidence="15" id="KW-1185">Reference proteome</keyword>
<dbReference type="PROSITE" id="PS50261">
    <property type="entry name" value="G_PROTEIN_RECEP_F2_4"/>
    <property type="match status" value="1"/>
</dbReference>
<dbReference type="GO" id="GO:0004930">
    <property type="term" value="F:G protein-coupled receptor activity"/>
    <property type="evidence" value="ECO:0007669"/>
    <property type="project" value="UniProtKB-KW"/>
</dbReference>
<gene>
    <name evidence="14" type="ORF">WMY93_001880</name>
</gene>
<evidence type="ECO:0000256" key="2">
    <source>
        <dbReference type="ARBA" id="ARBA00008077"/>
    </source>
</evidence>
<proteinExistence type="inferred from homology"/>
<feature type="transmembrane region" description="Helical" evidence="12">
    <location>
        <begin position="46"/>
        <end position="68"/>
    </location>
</feature>
<feature type="domain" description="G-protein coupled receptors family 2 profile 2" evidence="13">
    <location>
        <begin position="44"/>
        <end position="172"/>
    </location>
</feature>
<dbReference type="AlphaFoldDB" id="A0AAW0PVA9"/>
<dbReference type="EMBL" id="JBBPFD010000002">
    <property type="protein sequence ID" value="KAK7938554.1"/>
    <property type="molecule type" value="Genomic_DNA"/>
</dbReference>
<evidence type="ECO:0000259" key="13">
    <source>
        <dbReference type="PROSITE" id="PS50261"/>
    </source>
</evidence>
<keyword evidence="7 12" id="KW-1133">Transmembrane helix</keyword>
<feature type="transmembrane region" description="Helical" evidence="12">
    <location>
        <begin position="80"/>
        <end position="100"/>
    </location>
</feature>
<dbReference type="PRINTS" id="PR00489">
    <property type="entry name" value="FRIZZLED"/>
</dbReference>
<evidence type="ECO:0000256" key="10">
    <source>
        <dbReference type="ARBA" id="ARBA00023170"/>
    </source>
</evidence>
<dbReference type="GO" id="GO:0042813">
    <property type="term" value="F:Wnt receptor activity"/>
    <property type="evidence" value="ECO:0007669"/>
    <property type="project" value="TreeGrafter"/>
</dbReference>
<dbReference type="GO" id="GO:0005886">
    <property type="term" value="C:plasma membrane"/>
    <property type="evidence" value="ECO:0007669"/>
    <property type="project" value="UniProtKB-SubCell"/>
</dbReference>
<evidence type="ECO:0000256" key="7">
    <source>
        <dbReference type="ARBA" id="ARBA00022989"/>
    </source>
</evidence>
<dbReference type="GO" id="GO:0035567">
    <property type="term" value="P:non-canonical Wnt signaling pathway"/>
    <property type="evidence" value="ECO:0007669"/>
    <property type="project" value="TreeGrafter"/>
</dbReference>
<dbReference type="InterPro" id="IPR000539">
    <property type="entry name" value="Frizzled/Smoothened_7TM"/>
</dbReference>
<keyword evidence="5" id="KW-0879">Wnt signaling pathway</keyword>
<evidence type="ECO:0000313" key="14">
    <source>
        <dbReference type="EMBL" id="KAK7938554.1"/>
    </source>
</evidence>
<reference evidence="15" key="1">
    <citation type="submission" date="2024-04" db="EMBL/GenBank/DDBJ databases">
        <title>Salinicola lusitanus LLJ914,a marine bacterium isolated from the Okinawa Trough.</title>
        <authorList>
            <person name="Li J."/>
        </authorList>
    </citation>
    <scope>NUCLEOTIDE SEQUENCE [LARGE SCALE GENOMIC DNA]</scope>
</reference>
<keyword evidence="4" id="KW-1003">Cell membrane</keyword>
<sequence>MSLQRSAGPDKTRLLLQPHQHWAAAELRQPCRQPYFSTEEHAFTGFWIGLWSVLCFLSTLTTVATFLIDMERFKYPERPIIFLATCYFFVSLGYIIRLVAGHERVACSNTSEPPHILYDTTGPALCTLVFLLIYFFGMASSIWWVVLSFTWFLAAGLKWGSEASLATRSISI</sequence>
<evidence type="ECO:0000256" key="11">
    <source>
        <dbReference type="ARBA" id="ARBA00023224"/>
    </source>
</evidence>
<organism evidence="14 15">
    <name type="scientific">Mugilogobius chulae</name>
    <name type="common">yellowstripe goby</name>
    <dbReference type="NCBI Taxonomy" id="88201"/>
    <lineage>
        <taxon>Eukaryota</taxon>
        <taxon>Metazoa</taxon>
        <taxon>Chordata</taxon>
        <taxon>Craniata</taxon>
        <taxon>Vertebrata</taxon>
        <taxon>Euteleostomi</taxon>
        <taxon>Actinopterygii</taxon>
        <taxon>Neopterygii</taxon>
        <taxon>Teleostei</taxon>
        <taxon>Neoteleostei</taxon>
        <taxon>Acanthomorphata</taxon>
        <taxon>Gobiaria</taxon>
        <taxon>Gobiiformes</taxon>
        <taxon>Gobioidei</taxon>
        <taxon>Gobiidae</taxon>
        <taxon>Gobionellinae</taxon>
        <taxon>Mugilogobius</taxon>
    </lineage>
</organism>
<keyword evidence="9 12" id="KW-0472">Membrane</keyword>
<dbReference type="PANTHER" id="PTHR11309:SF136">
    <property type="entry name" value="FRIZZLED-5"/>
    <property type="match status" value="1"/>
</dbReference>
<evidence type="ECO:0000256" key="5">
    <source>
        <dbReference type="ARBA" id="ARBA00022687"/>
    </source>
</evidence>
<dbReference type="GO" id="GO:0048731">
    <property type="term" value="P:system development"/>
    <property type="evidence" value="ECO:0007669"/>
    <property type="project" value="UniProtKB-ARBA"/>
</dbReference>
<dbReference type="Pfam" id="PF01534">
    <property type="entry name" value="Frizzled"/>
    <property type="match status" value="1"/>
</dbReference>
<dbReference type="Gene3D" id="1.20.1070.10">
    <property type="entry name" value="Rhodopsin 7-helix transmembrane proteins"/>
    <property type="match status" value="1"/>
</dbReference>
<evidence type="ECO:0000256" key="8">
    <source>
        <dbReference type="ARBA" id="ARBA00023040"/>
    </source>
</evidence>
<evidence type="ECO:0000256" key="9">
    <source>
        <dbReference type="ARBA" id="ARBA00023136"/>
    </source>
</evidence>
<feature type="transmembrane region" description="Helical" evidence="12">
    <location>
        <begin position="120"/>
        <end position="153"/>
    </location>
</feature>
<keyword evidence="3" id="KW-0217">Developmental protein</keyword>
<keyword evidence="10" id="KW-0675">Receptor</keyword>
<keyword evidence="8" id="KW-0297">G-protein coupled receptor</keyword>
<evidence type="ECO:0000256" key="3">
    <source>
        <dbReference type="ARBA" id="ARBA00022473"/>
    </source>
</evidence>
<dbReference type="Proteomes" id="UP001460270">
    <property type="component" value="Unassembled WGS sequence"/>
</dbReference>
<dbReference type="SMART" id="SM01330">
    <property type="entry name" value="Frizzled"/>
    <property type="match status" value="1"/>
</dbReference>
<name>A0AAW0PVA9_9GOBI</name>
<protein>
    <recommendedName>
        <fullName evidence="13">G-protein coupled receptors family 2 profile 2 domain-containing protein</fullName>
    </recommendedName>
</protein>
<dbReference type="GO" id="GO:0017147">
    <property type="term" value="F:Wnt-protein binding"/>
    <property type="evidence" value="ECO:0007669"/>
    <property type="project" value="TreeGrafter"/>
</dbReference>
<comment type="similarity">
    <text evidence="2">Belongs to the G-protein coupled receptor Fz/Smo family.</text>
</comment>
<comment type="subcellular location">
    <subcellularLocation>
        <location evidence="1">Cell membrane</location>
        <topology evidence="1">Multi-pass membrane protein</topology>
    </subcellularLocation>
</comment>
<evidence type="ECO:0000256" key="4">
    <source>
        <dbReference type="ARBA" id="ARBA00022475"/>
    </source>
</evidence>
<evidence type="ECO:0000256" key="1">
    <source>
        <dbReference type="ARBA" id="ARBA00004651"/>
    </source>
</evidence>
<dbReference type="GO" id="GO:0060070">
    <property type="term" value="P:canonical Wnt signaling pathway"/>
    <property type="evidence" value="ECO:0007669"/>
    <property type="project" value="TreeGrafter"/>
</dbReference>
<keyword evidence="11" id="KW-0807">Transducer</keyword>
<evidence type="ECO:0000256" key="6">
    <source>
        <dbReference type="ARBA" id="ARBA00022692"/>
    </source>
</evidence>
<accession>A0AAW0PVA9</accession>
<comment type="caution">
    <text evidence="14">The sequence shown here is derived from an EMBL/GenBank/DDBJ whole genome shotgun (WGS) entry which is preliminary data.</text>
</comment>
<evidence type="ECO:0000256" key="12">
    <source>
        <dbReference type="SAM" id="Phobius"/>
    </source>
</evidence>